<dbReference type="OrthoDB" id="3915838at2759"/>
<dbReference type="EMBL" id="ML977711">
    <property type="protein sequence ID" value="KAF1993338.1"/>
    <property type="molecule type" value="Genomic_DNA"/>
</dbReference>
<accession>A0A6A5VXA9</accession>
<dbReference type="InterPro" id="IPR013517">
    <property type="entry name" value="FG-GAP"/>
</dbReference>
<sequence>LRIMPLGASITQGAASVPLNGYRKGLRDQLRFLGYEVNMVGSGSDGAFNDNQHEGHPGALIRELLDPRPEKYLDELQVGMKYKPNVVLILVGSNDCVQGHIANDKTFQNARILEMETLINWVYDNSAGVTVILATLPPTGPSSQFPDLNSYVFLLNNEYRKLVLRYKSNGKRIELADMNTGFFQQPADGTPGDVLHPNNQGYAKLAAVFAKAMQSVESSIQTPTNTGIPDKGTGVCPPNANSFSGPVQTQRGSGVEDGSYRHAETAMGTLVKNTLTLPTFGTHDKQFMFAQLVSNVNIGRGGEADDMILALDFEQQSYLRGLGFGILNYKLNGHWDEDWIALTTNAYCNPIWLRWGDFNNDGLDDWICLEDNGDMTVQINLGGSPPKFSGPNVVRNNKGTAQSAIRLGDIDGDGRLDYCYIAANQDIYCFRNGGQGNGVDYWQEMGGGGPTFNGKAWPETNGIRLVDINGDFRADVVYVFGDGATAIWINQRGTAADGPGLKPAWIAAASSHGPTGLGRDQVKFARIYASGRADYIKAVTKETEVRPLPSVSVYESTWSVVRNDGCCGKNLRGDGVHYCDMYGRGHDDYIWIWSDGKITVYENINNPPFWDPHEFVLDVATPRKHVHFADWNGDGKCDVLTVDQISGQVSVWLNTYNGVGNVPTFAGKAVAVAAPACSQRDGVGLFDQAARFADVDGDGRADFLCLELSGRTTGWLSKPTGAQSIGQVKLGVGLDRANLQYVDLNGDRRADLVWYHIQLTSSSVQIFNNQGMIPSSGSAFQWGPPTAGLWKKGMDRGANLYFAKMSNSGKVDYVQNLPKTNIAYVWYNQCPGGGSLDDGPIVDPHLPVVP</sequence>
<evidence type="ECO:0000313" key="3">
    <source>
        <dbReference type="EMBL" id="KAF1993338.1"/>
    </source>
</evidence>
<dbReference type="Proteomes" id="UP000799779">
    <property type="component" value="Unassembled WGS sequence"/>
</dbReference>
<reference evidence="3" key="1">
    <citation type="journal article" date="2020" name="Stud. Mycol.">
        <title>101 Dothideomycetes genomes: a test case for predicting lifestyles and emergence of pathogens.</title>
        <authorList>
            <person name="Haridas S."/>
            <person name="Albert R."/>
            <person name="Binder M."/>
            <person name="Bloem J."/>
            <person name="Labutti K."/>
            <person name="Salamov A."/>
            <person name="Andreopoulos B."/>
            <person name="Baker S."/>
            <person name="Barry K."/>
            <person name="Bills G."/>
            <person name="Bluhm B."/>
            <person name="Cannon C."/>
            <person name="Castanera R."/>
            <person name="Culley D."/>
            <person name="Daum C."/>
            <person name="Ezra D."/>
            <person name="Gonzalez J."/>
            <person name="Henrissat B."/>
            <person name="Kuo A."/>
            <person name="Liang C."/>
            <person name="Lipzen A."/>
            <person name="Lutzoni F."/>
            <person name="Magnuson J."/>
            <person name="Mondo S."/>
            <person name="Nolan M."/>
            <person name="Ohm R."/>
            <person name="Pangilinan J."/>
            <person name="Park H.-J."/>
            <person name="Ramirez L."/>
            <person name="Alfaro M."/>
            <person name="Sun H."/>
            <person name="Tritt A."/>
            <person name="Yoshinaga Y."/>
            <person name="Zwiers L.-H."/>
            <person name="Turgeon B."/>
            <person name="Goodwin S."/>
            <person name="Spatafora J."/>
            <person name="Crous P."/>
            <person name="Grigoriev I."/>
        </authorList>
    </citation>
    <scope>NUCLEOTIDE SEQUENCE</scope>
    <source>
        <strain evidence="3">CBS 123094</strain>
    </source>
</reference>
<dbReference type="SUPFAM" id="SSF52266">
    <property type="entry name" value="SGNH hydrolase"/>
    <property type="match status" value="1"/>
</dbReference>
<keyword evidence="1" id="KW-0732">Signal</keyword>
<dbReference type="SUPFAM" id="SSF69318">
    <property type="entry name" value="Integrin alpha N-terminal domain"/>
    <property type="match status" value="2"/>
</dbReference>
<organism evidence="3 4">
    <name type="scientific">Amniculicola lignicola CBS 123094</name>
    <dbReference type="NCBI Taxonomy" id="1392246"/>
    <lineage>
        <taxon>Eukaryota</taxon>
        <taxon>Fungi</taxon>
        <taxon>Dikarya</taxon>
        <taxon>Ascomycota</taxon>
        <taxon>Pezizomycotina</taxon>
        <taxon>Dothideomycetes</taxon>
        <taxon>Pleosporomycetidae</taxon>
        <taxon>Pleosporales</taxon>
        <taxon>Amniculicolaceae</taxon>
        <taxon>Amniculicola</taxon>
    </lineage>
</organism>
<dbReference type="Pfam" id="PF13517">
    <property type="entry name" value="FG-GAP_3"/>
    <property type="match status" value="3"/>
</dbReference>
<protein>
    <submittedName>
        <fullName evidence="3">Carbohydrate esterase family 3 protein</fullName>
    </submittedName>
</protein>
<evidence type="ECO:0000313" key="4">
    <source>
        <dbReference type="Proteomes" id="UP000799779"/>
    </source>
</evidence>
<dbReference type="PANTHER" id="PTHR30383:SF31">
    <property type="entry name" value="SGNH HYDROLASE-TYPE ESTERASE DOMAIN-CONTAINING PROTEIN-RELATED"/>
    <property type="match status" value="1"/>
</dbReference>
<dbReference type="CDD" id="cd01833">
    <property type="entry name" value="XynB_like"/>
    <property type="match status" value="1"/>
</dbReference>
<dbReference type="PANTHER" id="PTHR30383">
    <property type="entry name" value="THIOESTERASE 1/PROTEASE 1/LYSOPHOSPHOLIPASE L1"/>
    <property type="match status" value="1"/>
</dbReference>
<proteinExistence type="predicted"/>
<dbReference type="Gene3D" id="3.40.50.1110">
    <property type="entry name" value="SGNH hydrolase"/>
    <property type="match status" value="1"/>
</dbReference>
<dbReference type="AlphaFoldDB" id="A0A6A5VXA9"/>
<dbReference type="InterPro" id="IPR028994">
    <property type="entry name" value="Integrin_alpha_N"/>
</dbReference>
<dbReference type="InterPro" id="IPR013830">
    <property type="entry name" value="SGNH_hydro"/>
</dbReference>
<feature type="non-terminal residue" evidence="3">
    <location>
        <position position="1"/>
    </location>
</feature>
<dbReference type="Pfam" id="PF13472">
    <property type="entry name" value="Lipase_GDSL_2"/>
    <property type="match status" value="1"/>
</dbReference>
<dbReference type="InterPro" id="IPR036514">
    <property type="entry name" value="SGNH_hydro_sf"/>
</dbReference>
<name>A0A6A5VXA9_9PLEO</name>
<keyword evidence="4" id="KW-1185">Reference proteome</keyword>
<dbReference type="GO" id="GO:0004622">
    <property type="term" value="F:phosphatidylcholine lysophospholipase activity"/>
    <property type="evidence" value="ECO:0007669"/>
    <property type="project" value="TreeGrafter"/>
</dbReference>
<gene>
    <name evidence="3" type="ORF">P154DRAFT_412754</name>
</gene>
<dbReference type="Gene3D" id="2.130.10.130">
    <property type="entry name" value="Integrin alpha, N-terminal"/>
    <property type="match status" value="1"/>
</dbReference>
<evidence type="ECO:0000259" key="2">
    <source>
        <dbReference type="Pfam" id="PF13472"/>
    </source>
</evidence>
<evidence type="ECO:0000256" key="1">
    <source>
        <dbReference type="ARBA" id="ARBA00022729"/>
    </source>
</evidence>
<feature type="domain" description="SGNH hydrolase-type esterase" evidence="2">
    <location>
        <begin position="6"/>
        <end position="203"/>
    </location>
</feature>
<dbReference type="InterPro" id="IPR051532">
    <property type="entry name" value="Ester_Hydrolysis_Enzymes"/>
</dbReference>
<feature type="non-terminal residue" evidence="3">
    <location>
        <position position="850"/>
    </location>
</feature>